<proteinExistence type="predicted"/>
<dbReference type="AlphaFoldDB" id="W0DF02"/>
<organism evidence="1 2">
    <name type="scientific">Thioalkalivibrio paradoxus ARh 1</name>
    <dbReference type="NCBI Taxonomy" id="713585"/>
    <lineage>
        <taxon>Bacteria</taxon>
        <taxon>Pseudomonadati</taxon>
        <taxon>Pseudomonadota</taxon>
        <taxon>Gammaproteobacteria</taxon>
        <taxon>Chromatiales</taxon>
        <taxon>Ectothiorhodospiraceae</taxon>
        <taxon>Thioalkalivibrio</taxon>
    </lineage>
</organism>
<evidence type="ECO:0000313" key="1">
    <source>
        <dbReference type="EMBL" id="AHE97194.1"/>
    </source>
</evidence>
<dbReference type="HOGENOM" id="CLU_192350_0_0_6"/>
<keyword evidence="2" id="KW-1185">Reference proteome</keyword>
<protein>
    <submittedName>
        <fullName evidence="1">Uncharacterized protein</fullName>
    </submittedName>
</protein>
<sequence length="64" mass="7192">MKVTACLVSRATRRAEERSVIRRTAFAVPRCLRQPRRQLADDGLRPFPPYASFIIGGGCPHHDS</sequence>
<reference evidence="1 2" key="1">
    <citation type="submission" date="2013-12" db="EMBL/GenBank/DDBJ databases">
        <authorList>
            <consortium name="DOE Joint Genome Institute"/>
            <person name="Muyzer G."/>
            <person name="Huntemann M."/>
            <person name="Han J."/>
            <person name="Chen A."/>
            <person name="Kyrpides N."/>
            <person name="Mavromatis K."/>
            <person name="Markowitz V."/>
            <person name="Palaniappan K."/>
            <person name="Ivanova N."/>
            <person name="Schaumberg A."/>
            <person name="Pati A."/>
            <person name="Liolios K."/>
            <person name="Nordberg H.P."/>
            <person name="Cantor M.N."/>
            <person name="Hua S.X."/>
            <person name="Woyke T."/>
        </authorList>
    </citation>
    <scope>NUCLEOTIDE SEQUENCE [LARGE SCALE GENOMIC DNA]</scope>
    <source>
        <strain evidence="1 2">ARh 1</strain>
    </source>
</reference>
<gene>
    <name evidence="1" type="ORF">THITH_01690</name>
</gene>
<dbReference type="KEGG" id="tti:THITH_01690"/>
<dbReference type="STRING" id="713585.THITH_01690"/>
<dbReference type="EMBL" id="CP007029">
    <property type="protein sequence ID" value="AHE97194.1"/>
    <property type="molecule type" value="Genomic_DNA"/>
</dbReference>
<dbReference type="RefSeq" id="WP_084222593.1">
    <property type="nucleotide sequence ID" value="NZ_CP007029.1"/>
</dbReference>
<name>W0DF02_9GAMM</name>
<accession>W0DF02</accession>
<dbReference type="Proteomes" id="UP000005289">
    <property type="component" value="Chromosome"/>
</dbReference>
<evidence type="ECO:0000313" key="2">
    <source>
        <dbReference type="Proteomes" id="UP000005289"/>
    </source>
</evidence>